<name>A0A9P4N3C6_9PLEO</name>
<evidence type="ECO:0000313" key="3">
    <source>
        <dbReference type="Proteomes" id="UP000800093"/>
    </source>
</evidence>
<organism evidence="2 3">
    <name type="scientific">Lojkania enalia</name>
    <dbReference type="NCBI Taxonomy" id="147567"/>
    <lineage>
        <taxon>Eukaryota</taxon>
        <taxon>Fungi</taxon>
        <taxon>Dikarya</taxon>
        <taxon>Ascomycota</taxon>
        <taxon>Pezizomycotina</taxon>
        <taxon>Dothideomycetes</taxon>
        <taxon>Pleosporomycetidae</taxon>
        <taxon>Pleosporales</taxon>
        <taxon>Pleosporales incertae sedis</taxon>
        <taxon>Lojkania</taxon>
    </lineage>
</organism>
<keyword evidence="3" id="KW-1185">Reference proteome</keyword>
<comment type="caution">
    <text evidence="2">The sequence shown here is derived from an EMBL/GenBank/DDBJ whole genome shotgun (WGS) entry which is preliminary data.</text>
</comment>
<feature type="transmembrane region" description="Helical" evidence="1">
    <location>
        <begin position="89"/>
        <end position="107"/>
    </location>
</feature>
<dbReference type="AlphaFoldDB" id="A0A9P4N3C6"/>
<feature type="transmembrane region" description="Helical" evidence="1">
    <location>
        <begin position="54"/>
        <end position="77"/>
    </location>
</feature>
<keyword evidence="1" id="KW-0812">Transmembrane</keyword>
<keyword evidence="1" id="KW-0472">Membrane</keyword>
<protein>
    <submittedName>
        <fullName evidence="2">Tetraspanin</fullName>
    </submittedName>
</protein>
<feature type="transmembrane region" description="Helical" evidence="1">
    <location>
        <begin position="7"/>
        <end position="30"/>
    </location>
</feature>
<feature type="transmembrane region" description="Helical" evidence="1">
    <location>
        <begin position="184"/>
        <end position="206"/>
    </location>
</feature>
<dbReference type="OrthoDB" id="2279611at2759"/>
<evidence type="ECO:0000256" key="1">
    <source>
        <dbReference type="SAM" id="Phobius"/>
    </source>
</evidence>
<dbReference type="EMBL" id="ML986626">
    <property type="protein sequence ID" value="KAF2263458.1"/>
    <property type="molecule type" value="Genomic_DNA"/>
</dbReference>
<evidence type="ECO:0000313" key="2">
    <source>
        <dbReference type="EMBL" id="KAF2263458.1"/>
    </source>
</evidence>
<sequence>MVSKLMIVFVVVDVLFAMCGGLLMGFSLIAEQNMRATPTVDNVAPNLLLDQCPLTAGVVNAIFIFVTFLLSIPAFFLPQNRGWLRLQGWLVVFCATFTLGLGLSVWVETLTTRNKLSKIWSGQPEITQRLLQQKFNCCGYDDAIKFAKDDDAQNPICPSSIVALDKGPCIGKFSSFANSYLDKIFTAAFGVVGVDVILVLCVAMVLKYRQEQERYRHIDEKNGLDGL</sequence>
<proteinExistence type="predicted"/>
<dbReference type="Proteomes" id="UP000800093">
    <property type="component" value="Unassembled WGS sequence"/>
</dbReference>
<gene>
    <name evidence="2" type="ORF">CC78DRAFT_275935</name>
</gene>
<accession>A0A9P4N3C6</accession>
<keyword evidence="1" id="KW-1133">Transmembrane helix</keyword>
<reference evidence="3" key="1">
    <citation type="journal article" date="2020" name="Stud. Mycol.">
        <title>101 Dothideomycetes genomes: A test case for predicting lifestyles and emergence of pathogens.</title>
        <authorList>
            <person name="Haridas S."/>
            <person name="Albert R."/>
            <person name="Binder M."/>
            <person name="Bloem J."/>
            <person name="LaButti K."/>
            <person name="Salamov A."/>
            <person name="Andreopoulos B."/>
            <person name="Baker S."/>
            <person name="Barry K."/>
            <person name="Bills G."/>
            <person name="Bluhm B."/>
            <person name="Cannon C."/>
            <person name="Castanera R."/>
            <person name="Culley D."/>
            <person name="Daum C."/>
            <person name="Ezra D."/>
            <person name="Gonzalez J."/>
            <person name="Henrissat B."/>
            <person name="Kuo A."/>
            <person name="Liang C."/>
            <person name="Lipzen A."/>
            <person name="Lutzoni F."/>
            <person name="Magnuson J."/>
            <person name="Mondo S."/>
            <person name="Nolan M."/>
            <person name="Ohm R."/>
            <person name="Pangilinan J."/>
            <person name="Park H.-J."/>
            <person name="Ramirez L."/>
            <person name="Alfaro M."/>
            <person name="Sun H."/>
            <person name="Tritt A."/>
            <person name="Yoshinaga Y."/>
            <person name="Zwiers L.-H."/>
            <person name="Turgeon B."/>
            <person name="Goodwin S."/>
            <person name="Spatafora J."/>
            <person name="Crous P."/>
            <person name="Grigoriev I."/>
        </authorList>
    </citation>
    <scope>NUCLEOTIDE SEQUENCE [LARGE SCALE GENOMIC DNA]</scope>
    <source>
        <strain evidence="3">CBS 304.66</strain>
    </source>
</reference>